<dbReference type="EMBL" id="PGEZ01000001">
    <property type="protein sequence ID" value="PJJ57112.1"/>
    <property type="molecule type" value="Genomic_DNA"/>
</dbReference>
<comment type="similarity">
    <text evidence="2 7">Belongs to the PhoU family.</text>
</comment>
<dbReference type="RefSeq" id="WP_039340712.1">
    <property type="nucleotide sequence ID" value="NZ_PGEZ01000001.1"/>
</dbReference>
<dbReference type="InterPro" id="IPR028366">
    <property type="entry name" value="PhoU"/>
</dbReference>
<keyword evidence="10" id="KW-1185">Reference proteome</keyword>
<evidence type="ECO:0000313" key="9">
    <source>
        <dbReference type="EMBL" id="PJJ57112.1"/>
    </source>
</evidence>
<dbReference type="InterPro" id="IPR026022">
    <property type="entry name" value="PhoU_dom"/>
</dbReference>
<feature type="domain" description="PhoU" evidence="8">
    <location>
        <begin position="19"/>
        <end position="103"/>
    </location>
</feature>
<dbReference type="GO" id="GO:0030643">
    <property type="term" value="P:intracellular phosphate ion homeostasis"/>
    <property type="evidence" value="ECO:0007669"/>
    <property type="project" value="InterPro"/>
</dbReference>
<comment type="function">
    <text evidence="7">Plays a role in the regulation of phosphate uptake.</text>
</comment>
<dbReference type="GO" id="GO:0045936">
    <property type="term" value="P:negative regulation of phosphate metabolic process"/>
    <property type="evidence" value="ECO:0007669"/>
    <property type="project" value="InterPro"/>
</dbReference>
<dbReference type="PANTHER" id="PTHR42930:SF3">
    <property type="entry name" value="PHOSPHATE-SPECIFIC TRANSPORT SYSTEM ACCESSORY PROTEIN PHOU"/>
    <property type="match status" value="1"/>
</dbReference>
<evidence type="ECO:0000313" key="10">
    <source>
        <dbReference type="Proteomes" id="UP000230842"/>
    </source>
</evidence>
<comment type="subunit">
    <text evidence="3 7">Homodimer.</text>
</comment>
<dbReference type="PIRSF" id="PIRSF003107">
    <property type="entry name" value="PhoU"/>
    <property type="match status" value="1"/>
</dbReference>
<evidence type="ECO:0000256" key="4">
    <source>
        <dbReference type="ARBA" id="ARBA00022448"/>
    </source>
</evidence>
<keyword evidence="5 7" id="KW-0963">Cytoplasm</keyword>
<keyword evidence="6 7" id="KW-0592">Phosphate transport</keyword>
<evidence type="ECO:0000256" key="7">
    <source>
        <dbReference type="PIRNR" id="PIRNR003107"/>
    </source>
</evidence>
<comment type="subcellular location">
    <subcellularLocation>
        <location evidence="1 7">Cytoplasm</location>
    </subcellularLocation>
</comment>
<reference evidence="9 10" key="1">
    <citation type="submission" date="2017-11" db="EMBL/GenBank/DDBJ databases">
        <title>Genomic Encyclopedia of Archaeal and Bacterial Type Strains, Phase II (KMG-II): From Individual Species to Whole Genera.</title>
        <authorList>
            <person name="Goeker M."/>
        </authorList>
    </citation>
    <scope>NUCLEOTIDE SEQUENCE [LARGE SCALE GENOMIC DNA]</scope>
    <source>
        <strain evidence="9 10">DSM 27763</strain>
    </source>
</reference>
<dbReference type="Proteomes" id="UP000230842">
    <property type="component" value="Unassembled WGS sequence"/>
</dbReference>
<feature type="domain" description="PhoU" evidence="8">
    <location>
        <begin position="122"/>
        <end position="204"/>
    </location>
</feature>
<evidence type="ECO:0000259" key="8">
    <source>
        <dbReference type="Pfam" id="PF01895"/>
    </source>
</evidence>
<gene>
    <name evidence="9" type="ORF">CLV56_1333</name>
</gene>
<dbReference type="PANTHER" id="PTHR42930">
    <property type="entry name" value="PHOSPHATE-SPECIFIC TRANSPORT SYSTEM ACCESSORY PROTEIN PHOU"/>
    <property type="match status" value="1"/>
</dbReference>
<dbReference type="OrthoDB" id="9814256at2"/>
<dbReference type="AlphaFoldDB" id="A0A0B2BTN7"/>
<evidence type="ECO:0000256" key="1">
    <source>
        <dbReference type="ARBA" id="ARBA00004496"/>
    </source>
</evidence>
<organism evidence="9 10">
    <name type="scientific">Mumia flava</name>
    <dbReference type="NCBI Taxonomy" id="1348852"/>
    <lineage>
        <taxon>Bacteria</taxon>
        <taxon>Bacillati</taxon>
        <taxon>Actinomycetota</taxon>
        <taxon>Actinomycetes</taxon>
        <taxon>Propionibacteriales</taxon>
        <taxon>Nocardioidaceae</taxon>
        <taxon>Mumia</taxon>
    </lineage>
</organism>
<dbReference type="SUPFAM" id="SSF109755">
    <property type="entry name" value="PhoU-like"/>
    <property type="match status" value="1"/>
</dbReference>
<comment type="caution">
    <text evidence="9">The sequence shown here is derived from an EMBL/GenBank/DDBJ whole genome shotgun (WGS) entry which is preliminary data.</text>
</comment>
<proteinExistence type="inferred from homology"/>
<dbReference type="FunFam" id="1.20.58.220:FF:000004">
    <property type="entry name" value="Phosphate-specific transport system accessory protein PhoU"/>
    <property type="match status" value="1"/>
</dbReference>
<dbReference type="Gene3D" id="1.20.58.220">
    <property type="entry name" value="Phosphate transport system protein phou homolog 2, domain 2"/>
    <property type="match status" value="1"/>
</dbReference>
<sequence length="215" mass="23022">MRDSLDDQLDALDADLVAMTTAVRFSLARASAALLEGDIEAGELVISGDTVIDAARESCEADAFSLLATQQPVASDLRRVVAGIRIAGDLERIGDLAVHVAKLARMRAPEPAVPETARVMVAQMASVAEGMLESVAIVLGTHDLDAAVALLTQDDELDGLYRSTFRRLLSDQWPHGVETAVDIALLARYYERTGDHAVSIARRIVYQVTGEVPLG</sequence>
<dbReference type="Pfam" id="PF01895">
    <property type="entry name" value="PhoU"/>
    <property type="match status" value="2"/>
</dbReference>
<evidence type="ECO:0000256" key="5">
    <source>
        <dbReference type="ARBA" id="ARBA00022490"/>
    </source>
</evidence>
<dbReference type="InterPro" id="IPR038078">
    <property type="entry name" value="PhoU-like_sf"/>
</dbReference>
<protein>
    <recommendedName>
        <fullName evidence="7">Phosphate-specific transport system accessory protein PhoU</fullName>
    </recommendedName>
</protein>
<evidence type="ECO:0000256" key="6">
    <source>
        <dbReference type="ARBA" id="ARBA00022592"/>
    </source>
</evidence>
<dbReference type="GO" id="GO:0005737">
    <property type="term" value="C:cytoplasm"/>
    <property type="evidence" value="ECO:0007669"/>
    <property type="project" value="UniProtKB-SubCell"/>
</dbReference>
<name>A0A0B2BTN7_9ACTN</name>
<dbReference type="GO" id="GO:0006817">
    <property type="term" value="P:phosphate ion transport"/>
    <property type="evidence" value="ECO:0007669"/>
    <property type="project" value="UniProtKB-KW"/>
</dbReference>
<evidence type="ECO:0000256" key="3">
    <source>
        <dbReference type="ARBA" id="ARBA00011738"/>
    </source>
</evidence>
<accession>A0A0B2BTN7</accession>
<dbReference type="NCBIfam" id="TIGR02135">
    <property type="entry name" value="phoU_full"/>
    <property type="match status" value="1"/>
</dbReference>
<keyword evidence="4 7" id="KW-0813">Transport</keyword>
<evidence type="ECO:0000256" key="2">
    <source>
        <dbReference type="ARBA" id="ARBA00008107"/>
    </source>
</evidence>